<proteinExistence type="predicted"/>
<gene>
    <name evidence="4" type="ORF">H7C18_09335</name>
</gene>
<evidence type="ECO:0000313" key="5">
    <source>
        <dbReference type="Proteomes" id="UP000564644"/>
    </source>
</evidence>
<keyword evidence="1" id="KW-1133">Transmembrane helix</keyword>
<accession>A0A7X0VV92</accession>
<evidence type="ECO:0000259" key="3">
    <source>
        <dbReference type="Pfam" id="PF07987"/>
    </source>
</evidence>
<evidence type="ECO:0000256" key="2">
    <source>
        <dbReference type="SAM" id="SignalP"/>
    </source>
</evidence>
<dbReference type="CDD" id="cd08545">
    <property type="entry name" value="YcnI_like"/>
    <property type="match status" value="1"/>
</dbReference>
<feature type="transmembrane region" description="Helical" evidence="1">
    <location>
        <begin position="170"/>
        <end position="191"/>
    </location>
</feature>
<comment type="caution">
    <text evidence="4">The sequence shown here is derived from an EMBL/GenBank/DDBJ whole genome shotgun (WGS) entry which is preliminary data.</text>
</comment>
<keyword evidence="2" id="KW-0732">Signal</keyword>
<dbReference type="InterPro" id="IPR038507">
    <property type="entry name" value="YcnI-like_sf"/>
</dbReference>
<feature type="chain" id="PRO_5031472443" evidence="2">
    <location>
        <begin position="24"/>
        <end position="196"/>
    </location>
</feature>
<keyword evidence="1" id="KW-0472">Membrane</keyword>
<reference evidence="4 5" key="1">
    <citation type="submission" date="2020-08" db="EMBL/GenBank/DDBJ databases">
        <title>Cohnella phylogeny.</title>
        <authorList>
            <person name="Dunlap C."/>
        </authorList>
    </citation>
    <scope>NUCLEOTIDE SEQUENCE [LARGE SCALE GENOMIC DNA]</scope>
    <source>
        <strain evidence="4 5">CBP 2801</strain>
    </source>
</reference>
<dbReference type="RefSeq" id="WP_185128854.1">
    <property type="nucleotide sequence ID" value="NZ_JACJVO010000009.1"/>
</dbReference>
<keyword evidence="1" id="KW-0812">Transmembrane</keyword>
<dbReference type="Pfam" id="PF07987">
    <property type="entry name" value="DUF1775"/>
    <property type="match status" value="1"/>
</dbReference>
<keyword evidence="5" id="KW-1185">Reference proteome</keyword>
<feature type="domain" description="YncI copper-binding" evidence="3">
    <location>
        <begin position="24"/>
        <end position="144"/>
    </location>
</feature>
<dbReference type="AlphaFoldDB" id="A0A7X0VV92"/>
<name>A0A7X0VV92_9BACL</name>
<dbReference type="EMBL" id="JACJVO010000009">
    <property type="protein sequence ID" value="MBB6731107.1"/>
    <property type="molecule type" value="Genomic_DNA"/>
</dbReference>
<evidence type="ECO:0000256" key="1">
    <source>
        <dbReference type="SAM" id="Phobius"/>
    </source>
</evidence>
<dbReference type="InterPro" id="IPR012533">
    <property type="entry name" value="YcnI-copper_dom"/>
</dbReference>
<protein>
    <submittedName>
        <fullName evidence="4">YcnI family protein</fullName>
    </submittedName>
</protein>
<organism evidence="4 5">
    <name type="scientific">Cohnella zeiphila</name>
    <dbReference type="NCBI Taxonomy" id="2761120"/>
    <lineage>
        <taxon>Bacteria</taxon>
        <taxon>Bacillati</taxon>
        <taxon>Bacillota</taxon>
        <taxon>Bacilli</taxon>
        <taxon>Bacillales</taxon>
        <taxon>Paenibacillaceae</taxon>
        <taxon>Cohnella</taxon>
    </lineage>
</organism>
<evidence type="ECO:0000313" key="4">
    <source>
        <dbReference type="EMBL" id="MBB6731107.1"/>
    </source>
</evidence>
<sequence length="196" mass="20367">MKKGVSILLALFLALGFAGVASAHVTVQPGKVPAGSYQVFTLRVPSEKEAATTQVKVEVPADVDVSRFEPKPGWTYETEKDADGKIVSFTWKADGDGLGATEFGQFNFQGKVADNATSLSWKAYQTYSDGSVVEWTGAPDADTPASVTTVTAADASGEGAAAGSTDRDPLTLTLAIVGAAAGILALLVSLLRRRKA</sequence>
<dbReference type="Proteomes" id="UP000564644">
    <property type="component" value="Unassembled WGS sequence"/>
</dbReference>
<dbReference type="Gene3D" id="2.60.40.2230">
    <property type="entry name" value="Uncharacterised protein YcnI-like PF07987, DUF1775"/>
    <property type="match status" value="1"/>
</dbReference>
<feature type="signal peptide" evidence="2">
    <location>
        <begin position="1"/>
        <end position="23"/>
    </location>
</feature>